<dbReference type="Proteomes" id="UP000011682">
    <property type="component" value="Unassembled WGS sequence"/>
</dbReference>
<evidence type="ECO:0000313" key="2">
    <source>
        <dbReference type="Proteomes" id="UP000011682"/>
    </source>
</evidence>
<proteinExistence type="predicted"/>
<gene>
    <name evidence="1" type="ORF">D187_002715</name>
</gene>
<protein>
    <submittedName>
        <fullName evidence="1">Uncharacterized protein</fullName>
    </submittedName>
</protein>
<accession>S9QDY2</accession>
<dbReference type="AlphaFoldDB" id="S9QDY2"/>
<sequence>MGSEYDPASTTVALGHGHVEEACRVMMGSNRGGCELELVFW</sequence>
<organism evidence="1 2">
    <name type="scientific">Cystobacter fuscus (strain ATCC 25194 / DSM 2262 / NBRC 100088 / M29)</name>
    <dbReference type="NCBI Taxonomy" id="1242864"/>
    <lineage>
        <taxon>Bacteria</taxon>
        <taxon>Pseudomonadati</taxon>
        <taxon>Myxococcota</taxon>
        <taxon>Myxococcia</taxon>
        <taxon>Myxococcales</taxon>
        <taxon>Cystobacterineae</taxon>
        <taxon>Archangiaceae</taxon>
        <taxon>Cystobacter</taxon>
    </lineage>
</organism>
<reference evidence="1" key="1">
    <citation type="submission" date="2013-05" db="EMBL/GenBank/DDBJ databases">
        <title>Genome assembly of Cystobacter fuscus DSM 2262.</title>
        <authorList>
            <person name="Sharma G."/>
            <person name="Khatri I."/>
            <person name="Kaur C."/>
            <person name="Mayilraj S."/>
            <person name="Subramanian S."/>
        </authorList>
    </citation>
    <scope>NUCLEOTIDE SEQUENCE [LARGE SCALE GENOMIC DNA]</scope>
    <source>
        <strain evidence="1">DSM 2262</strain>
    </source>
</reference>
<name>S9QDY2_CYSF2</name>
<evidence type="ECO:0000313" key="1">
    <source>
        <dbReference type="EMBL" id="EPX59554.1"/>
    </source>
</evidence>
<dbReference type="EMBL" id="ANAH02000016">
    <property type="protein sequence ID" value="EPX59554.1"/>
    <property type="molecule type" value="Genomic_DNA"/>
</dbReference>
<comment type="caution">
    <text evidence="1">The sequence shown here is derived from an EMBL/GenBank/DDBJ whole genome shotgun (WGS) entry which is preliminary data.</text>
</comment>
<keyword evidence="2" id="KW-1185">Reference proteome</keyword>